<evidence type="ECO:0000256" key="1">
    <source>
        <dbReference type="ARBA" id="ARBA00000815"/>
    </source>
</evidence>
<proteinExistence type="inferred from homology"/>
<evidence type="ECO:0000313" key="10">
    <source>
        <dbReference type="EMBL" id="CAF1291172.1"/>
    </source>
</evidence>
<comment type="catalytic activity">
    <reaction evidence="1 9">
        <text>a ribonucleoside 5'-phosphate + H2O = a ribonucleoside + phosphate</text>
        <dbReference type="Rhea" id="RHEA:12484"/>
        <dbReference type="ChEBI" id="CHEBI:15377"/>
        <dbReference type="ChEBI" id="CHEBI:18254"/>
        <dbReference type="ChEBI" id="CHEBI:43474"/>
        <dbReference type="ChEBI" id="CHEBI:58043"/>
        <dbReference type="EC" id="3.1.3.5"/>
    </reaction>
</comment>
<sequence length="299" mass="34255">MNFIENLLKNNSHVHVHNDKLAYVEQTIRSLISDGRKMLHVVADFDYTLTMYEKDGVILPSTFAVIESNDGVKLPDGSLLRVQADQLRSYYQPIEYDVCMNIDEKIPLMIEWWRKAQALLLSSNLNQSIIRALVYQSKLELKNGVQKFITELLRSKIPILVFSAGLGNVIEIFLEKEIPEFTLNHELSQIISNFIQYDTNGNLVAFSKKLIHSFNKNEHEIHDTPYFKSILNRSNVILLGDTLGDVDMIAGMKNLKRILKIGFLNRSTPAKLEVYKSAYDIVLCDDQTFDIPHLILKAI</sequence>
<evidence type="ECO:0000256" key="2">
    <source>
        <dbReference type="ARBA" id="ARBA00008389"/>
    </source>
</evidence>
<protein>
    <recommendedName>
        <fullName evidence="3 9">5'-nucleotidase</fullName>
        <ecNumber evidence="3 9">3.1.3.5</ecNumber>
    </recommendedName>
</protein>
<dbReference type="GO" id="GO:0000287">
    <property type="term" value="F:magnesium ion binding"/>
    <property type="evidence" value="ECO:0007669"/>
    <property type="project" value="InterPro"/>
</dbReference>
<evidence type="ECO:0000313" key="12">
    <source>
        <dbReference type="EMBL" id="CAF3902515.1"/>
    </source>
</evidence>
<dbReference type="EMBL" id="CAJNOW010014220">
    <property type="protein sequence ID" value="CAF1631170.1"/>
    <property type="molecule type" value="Genomic_DNA"/>
</dbReference>
<dbReference type="Proteomes" id="UP000663855">
    <property type="component" value="Unassembled WGS sequence"/>
</dbReference>
<dbReference type="EMBL" id="CAJOBJ010002074">
    <property type="protein sequence ID" value="CAF3909883.1"/>
    <property type="molecule type" value="Genomic_DNA"/>
</dbReference>
<dbReference type="Gene3D" id="1.10.150.340">
    <property type="entry name" value="Pyrimidine 5'-nucleotidase (UMPH-1), N-terminal domain"/>
    <property type="match status" value="1"/>
</dbReference>
<dbReference type="InterPro" id="IPR023214">
    <property type="entry name" value="HAD_sf"/>
</dbReference>
<evidence type="ECO:0000256" key="9">
    <source>
        <dbReference type="RuleBase" id="RU361276"/>
    </source>
</evidence>
<gene>
    <name evidence="12" type="ORF">BYL167_LOCUS8541</name>
    <name evidence="10" type="ORF">CJN711_LOCUS16435</name>
    <name evidence="13" type="ORF">GIL414_LOCUS7008</name>
    <name evidence="11" type="ORF">KQP761_LOCUS26260</name>
</gene>
<dbReference type="EMBL" id="CAJNOV010007598">
    <property type="protein sequence ID" value="CAF1291172.1"/>
    <property type="molecule type" value="Genomic_DNA"/>
</dbReference>
<comment type="similarity">
    <text evidence="2 9">Belongs to the pyrimidine 5'-nucleotidase family.</text>
</comment>
<dbReference type="PANTHER" id="PTHR13045:SF0">
    <property type="entry name" value="7-METHYLGUANOSINE PHOSPHATE-SPECIFIC 5'-NUCLEOTIDASE"/>
    <property type="match status" value="1"/>
</dbReference>
<dbReference type="GO" id="GO:0000166">
    <property type="term" value="F:nucleotide binding"/>
    <property type="evidence" value="ECO:0007669"/>
    <property type="project" value="UniProtKB-KW"/>
</dbReference>
<dbReference type="SUPFAM" id="SSF56784">
    <property type="entry name" value="HAD-like"/>
    <property type="match status" value="1"/>
</dbReference>
<keyword evidence="8 9" id="KW-0546">Nucleotide metabolism</keyword>
<keyword evidence="4" id="KW-0479">Metal-binding</keyword>
<comment type="subcellular location">
    <subcellularLocation>
        <location evidence="9">Cytoplasm</location>
    </subcellularLocation>
</comment>
<dbReference type="GO" id="GO:0005737">
    <property type="term" value="C:cytoplasm"/>
    <property type="evidence" value="ECO:0007669"/>
    <property type="project" value="UniProtKB-SubCell"/>
</dbReference>
<keyword evidence="5 9" id="KW-0547">Nucleotide-binding</keyword>
<dbReference type="SFLD" id="SFLDG01128">
    <property type="entry name" value="C1.4:_5'-Nucleotidase_Like"/>
    <property type="match status" value="1"/>
</dbReference>
<evidence type="ECO:0000256" key="5">
    <source>
        <dbReference type="ARBA" id="ARBA00022741"/>
    </source>
</evidence>
<evidence type="ECO:0000256" key="3">
    <source>
        <dbReference type="ARBA" id="ARBA00012643"/>
    </source>
</evidence>
<reference evidence="10" key="1">
    <citation type="submission" date="2021-02" db="EMBL/GenBank/DDBJ databases">
        <authorList>
            <person name="Nowell W R."/>
        </authorList>
    </citation>
    <scope>NUCLEOTIDE SEQUENCE</scope>
</reference>
<dbReference type="Proteomes" id="UP000681967">
    <property type="component" value="Unassembled WGS sequence"/>
</dbReference>
<dbReference type="EMBL" id="CAJOBH010002360">
    <property type="protein sequence ID" value="CAF3902515.1"/>
    <property type="molecule type" value="Genomic_DNA"/>
</dbReference>
<dbReference type="GO" id="GO:0009117">
    <property type="term" value="P:nucleotide metabolic process"/>
    <property type="evidence" value="ECO:0007669"/>
    <property type="project" value="UniProtKB-KW"/>
</dbReference>
<accession>A0A815CY10</accession>
<evidence type="ECO:0000313" key="14">
    <source>
        <dbReference type="Proteomes" id="UP000663855"/>
    </source>
</evidence>
<dbReference type="EC" id="3.1.3.5" evidence="3 9"/>
<keyword evidence="7" id="KW-0460">Magnesium</keyword>
<dbReference type="InterPro" id="IPR006434">
    <property type="entry name" value="Pyrimidine_nucleotidase_eu"/>
</dbReference>
<evidence type="ECO:0000256" key="8">
    <source>
        <dbReference type="ARBA" id="ARBA00023080"/>
    </source>
</evidence>
<evidence type="ECO:0000256" key="7">
    <source>
        <dbReference type="ARBA" id="ARBA00022842"/>
    </source>
</evidence>
<evidence type="ECO:0000256" key="4">
    <source>
        <dbReference type="ARBA" id="ARBA00022723"/>
    </source>
</evidence>
<dbReference type="GO" id="GO:0008253">
    <property type="term" value="F:5'-nucleotidase activity"/>
    <property type="evidence" value="ECO:0007669"/>
    <property type="project" value="UniProtKB-EC"/>
</dbReference>
<evidence type="ECO:0000313" key="11">
    <source>
        <dbReference type="EMBL" id="CAF1631170.1"/>
    </source>
</evidence>
<keyword evidence="9" id="KW-0963">Cytoplasm</keyword>
<keyword evidence="6 9" id="KW-0378">Hydrolase</keyword>
<dbReference type="Pfam" id="PF05822">
    <property type="entry name" value="UMPH-1"/>
    <property type="match status" value="1"/>
</dbReference>
<dbReference type="InterPro" id="IPR036412">
    <property type="entry name" value="HAD-like_sf"/>
</dbReference>
<dbReference type="SFLD" id="SFLDS00003">
    <property type="entry name" value="Haloacid_Dehalogenase"/>
    <property type="match status" value="1"/>
</dbReference>
<dbReference type="NCBIfam" id="TIGR01544">
    <property type="entry name" value="HAD-SF-IE"/>
    <property type="match status" value="1"/>
</dbReference>
<dbReference type="Gene3D" id="3.40.50.1000">
    <property type="entry name" value="HAD superfamily/HAD-like"/>
    <property type="match status" value="1"/>
</dbReference>
<dbReference type="Proteomes" id="UP000663834">
    <property type="component" value="Unassembled WGS sequence"/>
</dbReference>
<name>A0A815CY10_9BILA</name>
<organism evidence="10 14">
    <name type="scientific">Rotaria magnacalcarata</name>
    <dbReference type="NCBI Taxonomy" id="392030"/>
    <lineage>
        <taxon>Eukaryota</taxon>
        <taxon>Metazoa</taxon>
        <taxon>Spiralia</taxon>
        <taxon>Gnathifera</taxon>
        <taxon>Rotifera</taxon>
        <taxon>Eurotatoria</taxon>
        <taxon>Bdelloidea</taxon>
        <taxon>Philodinida</taxon>
        <taxon>Philodinidae</taxon>
        <taxon>Rotaria</taxon>
    </lineage>
</organism>
<evidence type="ECO:0000256" key="6">
    <source>
        <dbReference type="ARBA" id="ARBA00022801"/>
    </source>
</evidence>
<dbReference type="Proteomes" id="UP000681720">
    <property type="component" value="Unassembled WGS sequence"/>
</dbReference>
<evidence type="ECO:0000313" key="13">
    <source>
        <dbReference type="EMBL" id="CAF3909883.1"/>
    </source>
</evidence>
<comment type="caution">
    <text evidence="10">The sequence shown here is derived from an EMBL/GenBank/DDBJ whole genome shotgun (WGS) entry which is preliminary data.</text>
</comment>
<dbReference type="AlphaFoldDB" id="A0A815CY10"/>
<dbReference type="PANTHER" id="PTHR13045">
    <property type="entry name" value="5'-NUCLEOTIDASE"/>
    <property type="match status" value="1"/>
</dbReference>
<dbReference type="OrthoDB" id="10014216at2759"/>